<sequence>MEAYSIITVRTIIVYLIIVIIFRIMGKREIGELGILDLVVFVMLAEMAVMSIDHYEASFIKALYPMLVLFIVQIVFAFISLKSRRFRKIVDGEPTIIINNGKINEREMKKQRYNYDDLLMQLREKDIRNIADVEYALLEPTGKLSVFKKETSGKSRGYTIPMILDGIIQEDNLALLHKTEQWLQEELQKKGYFNIEDISFCSYENGQFYIDLKDGKKSETKRQ</sequence>
<comment type="similarity">
    <text evidence="2">Belongs to the UPF0702 family.</text>
</comment>
<feature type="transmembrane region" description="Helical" evidence="7">
    <location>
        <begin position="6"/>
        <end position="26"/>
    </location>
</feature>
<dbReference type="Pfam" id="PF04239">
    <property type="entry name" value="DUF421"/>
    <property type="match status" value="1"/>
</dbReference>
<evidence type="ECO:0000256" key="6">
    <source>
        <dbReference type="ARBA" id="ARBA00023136"/>
    </source>
</evidence>
<gene>
    <name evidence="9" type="ORF">OEV98_10490</name>
</gene>
<dbReference type="EMBL" id="JAOUSF010000003">
    <property type="protein sequence ID" value="MCU9613989.1"/>
    <property type="molecule type" value="Genomic_DNA"/>
</dbReference>
<dbReference type="GO" id="GO:0005886">
    <property type="term" value="C:plasma membrane"/>
    <property type="evidence" value="ECO:0007669"/>
    <property type="project" value="UniProtKB-SubCell"/>
</dbReference>
<feature type="transmembrane region" description="Helical" evidence="7">
    <location>
        <begin position="58"/>
        <end position="79"/>
    </location>
</feature>
<evidence type="ECO:0000256" key="5">
    <source>
        <dbReference type="ARBA" id="ARBA00022989"/>
    </source>
</evidence>
<dbReference type="PANTHER" id="PTHR34582:SF6">
    <property type="entry name" value="UPF0702 TRANSMEMBRANE PROTEIN YCAP"/>
    <property type="match status" value="1"/>
</dbReference>
<feature type="domain" description="YetF C-terminal" evidence="8">
    <location>
        <begin position="82"/>
        <end position="203"/>
    </location>
</feature>
<evidence type="ECO:0000256" key="7">
    <source>
        <dbReference type="SAM" id="Phobius"/>
    </source>
</evidence>
<dbReference type="PANTHER" id="PTHR34582">
    <property type="entry name" value="UPF0702 TRANSMEMBRANE PROTEIN YCAP"/>
    <property type="match status" value="1"/>
</dbReference>
<organism evidence="9 10">
    <name type="scientific">Perspicuibacillus lycopersici</name>
    <dbReference type="NCBI Taxonomy" id="1325689"/>
    <lineage>
        <taxon>Bacteria</taxon>
        <taxon>Bacillati</taxon>
        <taxon>Bacillota</taxon>
        <taxon>Bacilli</taxon>
        <taxon>Bacillales</taxon>
        <taxon>Bacillaceae</taxon>
        <taxon>Perspicuibacillus</taxon>
    </lineage>
</organism>
<evidence type="ECO:0000259" key="8">
    <source>
        <dbReference type="Pfam" id="PF04239"/>
    </source>
</evidence>
<comment type="caution">
    <text evidence="9">The sequence shown here is derived from an EMBL/GenBank/DDBJ whole genome shotgun (WGS) entry which is preliminary data.</text>
</comment>
<feature type="transmembrane region" description="Helical" evidence="7">
    <location>
        <begin position="33"/>
        <end position="52"/>
    </location>
</feature>
<dbReference type="Proteomes" id="UP001209318">
    <property type="component" value="Unassembled WGS sequence"/>
</dbReference>
<protein>
    <submittedName>
        <fullName evidence="9">DUF421 domain-containing protein</fullName>
    </submittedName>
</protein>
<name>A0AAE3LQY8_9BACI</name>
<dbReference type="AlphaFoldDB" id="A0AAE3LQY8"/>
<accession>A0AAE3LQY8</accession>
<evidence type="ECO:0000256" key="2">
    <source>
        <dbReference type="ARBA" id="ARBA00006448"/>
    </source>
</evidence>
<reference evidence="9" key="1">
    <citation type="submission" date="2022-10" db="EMBL/GenBank/DDBJ databases">
        <title>Description of Fervidibacillus gen. nov. in the family Fervidibacillaceae fam. nov. with two species, Fervidibacillus albus sp. nov., and Fervidibacillus halotolerans sp. nov., isolated from tidal flat sediments.</title>
        <authorList>
            <person name="Kwon K.K."/>
            <person name="Yang S.-H."/>
        </authorList>
    </citation>
    <scope>NUCLEOTIDE SEQUENCE</scope>
    <source>
        <strain evidence="9">JCM 19140</strain>
    </source>
</reference>
<keyword evidence="4 7" id="KW-0812">Transmembrane</keyword>
<dbReference type="InterPro" id="IPR023090">
    <property type="entry name" value="UPF0702_alpha/beta_dom_sf"/>
</dbReference>
<dbReference type="Gene3D" id="3.30.240.20">
    <property type="entry name" value="bsu07140 like domains"/>
    <property type="match status" value="2"/>
</dbReference>
<evidence type="ECO:0000256" key="1">
    <source>
        <dbReference type="ARBA" id="ARBA00004651"/>
    </source>
</evidence>
<comment type="subcellular location">
    <subcellularLocation>
        <location evidence="1">Cell membrane</location>
        <topology evidence="1">Multi-pass membrane protein</topology>
    </subcellularLocation>
</comment>
<evidence type="ECO:0000256" key="4">
    <source>
        <dbReference type="ARBA" id="ARBA00022692"/>
    </source>
</evidence>
<keyword evidence="5 7" id="KW-1133">Transmembrane helix</keyword>
<keyword evidence="10" id="KW-1185">Reference proteome</keyword>
<proteinExistence type="inferred from homology"/>
<keyword evidence="6 7" id="KW-0472">Membrane</keyword>
<dbReference type="InterPro" id="IPR007353">
    <property type="entry name" value="DUF421"/>
</dbReference>
<keyword evidence="3" id="KW-1003">Cell membrane</keyword>
<evidence type="ECO:0000313" key="9">
    <source>
        <dbReference type="EMBL" id="MCU9613989.1"/>
    </source>
</evidence>
<evidence type="ECO:0000313" key="10">
    <source>
        <dbReference type="Proteomes" id="UP001209318"/>
    </source>
</evidence>
<dbReference type="RefSeq" id="WP_263073225.1">
    <property type="nucleotide sequence ID" value="NZ_JAOUSF010000003.1"/>
</dbReference>
<evidence type="ECO:0000256" key="3">
    <source>
        <dbReference type="ARBA" id="ARBA00022475"/>
    </source>
</evidence>